<sequence>MFSEPDIQVSYHPLFGSPDADVVFRSSEGTYYRLHSFVLRTTSGFFRSMLSLSGSGSSPDLSSDASPIGLEEKDGVLARFFTMISGMEIPQWDTLDEIEDVLHAAEKYDTPGPISIIRSAITSPRFMLDPLRVYAIAARYKWEEVLQHAAEACLAIPIHQQEYIPVLKRIPTDDLLRLIDLRRERRDAFIHAIDNEVQFTSGCSRDKCACGRTTDHHPWYALKLSVYMEMDERPIVRNMNDLDWEVAKKCWSHKCTYCGRLVYNQIATMECIRPCVDGLPLQLRPRI</sequence>
<accession>A0A9P7A2H7</accession>
<reference evidence="2" key="1">
    <citation type="journal article" date="2020" name="New Phytol.">
        <title>Comparative genomics reveals dynamic genome evolution in host specialist ectomycorrhizal fungi.</title>
        <authorList>
            <person name="Lofgren L.A."/>
            <person name="Nguyen N.H."/>
            <person name="Vilgalys R."/>
            <person name="Ruytinx J."/>
            <person name="Liao H.L."/>
            <person name="Branco S."/>
            <person name="Kuo A."/>
            <person name="LaButti K."/>
            <person name="Lipzen A."/>
            <person name="Andreopoulos W."/>
            <person name="Pangilinan J."/>
            <person name="Riley R."/>
            <person name="Hundley H."/>
            <person name="Na H."/>
            <person name="Barry K."/>
            <person name="Grigoriev I.V."/>
            <person name="Stajich J.E."/>
            <person name="Kennedy P.G."/>
        </authorList>
    </citation>
    <scope>NUCLEOTIDE SEQUENCE</scope>
    <source>
        <strain evidence="2">DOB743</strain>
    </source>
</reference>
<dbReference type="EMBL" id="JABBWD010000006">
    <property type="protein sequence ID" value="KAG1781147.1"/>
    <property type="molecule type" value="Genomic_DNA"/>
</dbReference>
<dbReference type="InterPro" id="IPR011333">
    <property type="entry name" value="SKP1/BTB/POZ_sf"/>
</dbReference>
<feature type="domain" description="BTB" evidence="1">
    <location>
        <begin position="20"/>
        <end position="51"/>
    </location>
</feature>
<dbReference type="Gene3D" id="3.30.710.10">
    <property type="entry name" value="Potassium Channel Kv1.1, Chain A"/>
    <property type="match status" value="1"/>
</dbReference>
<dbReference type="PROSITE" id="PS50097">
    <property type="entry name" value="BTB"/>
    <property type="match status" value="1"/>
</dbReference>
<gene>
    <name evidence="2" type="ORF">EV702DRAFT_1074314</name>
</gene>
<dbReference type="OrthoDB" id="3266199at2759"/>
<evidence type="ECO:0000259" key="1">
    <source>
        <dbReference type="PROSITE" id="PS50097"/>
    </source>
</evidence>
<dbReference type="AlphaFoldDB" id="A0A9P7A2H7"/>
<organism evidence="2 3">
    <name type="scientific">Suillus placidus</name>
    <dbReference type="NCBI Taxonomy" id="48579"/>
    <lineage>
        <taxon>Eukaryota</taxon>
        <taxon>Fungi</taxon>
        <taxon>Dikarya</taxon>
        <taxon>Basidiomycota</taxon>
        <taxon>Agaricomycotina</taxon>
        <taxon>Agaricomycetes</taxon>
        <taxon>Agaricomycetidae</taxon>
        <taxon>Boletales</taxon>
        <taxon>Suillineae</taxon>
        <taxon>Suillaceae</taxon>
        <taxon>Suillus</taxon>
    </lineage>
</organism>
<name>A0A9P7A2H7_9AGAM</name>
<dbReference type="Proteomes" id="UP000714275">
    <property type="component" value="Unassembled WGS sequence"/>
</dbReference>
<evidence type="ECO:0000313" key="3">
    <source>
        <dbReference type="Proteomes" id="UP000714275"/>
    </source>
</evidence>
<dbReference type="InterPro" id="IPR000210">
    <property type="entry name" value="BTB/POZ_dom"/>
</dbReference>
<proteinExistence type="predicted"/>
<evidence type="ECO:0000313" key="2">
    <source>
        <dbReference type="EMBL" id="KAG1781147.1"/>
    </source>
</evidence>
<protein>
    <recommendedName>
        <fullName evidence="1">BTB domain-containing protein</fullName>
    </recommendedName>
</protein>
<keyword evidence="3" id="KW-1185">Reference proteome</keyword>
<comment type="caution">
    <text evidence="2">The sequence shown here is derived from an EMBL/GenBank/DDBJ whole genome shotgun (WGS) entry which is preliminary data.</text>
</comment>